<dbReference type="Proteomes" id="UP001500945">
    <property type="component" value="Unassembled WGS sequence"/>
</dbReference>
<accession>A0ABP8K7P4</accession>
<evidence type="ECO:0000313" key="3">
    <source>
        <dbReference type="EMBL" id="GAA4401657.1"/>
    </source>
</evidence>
<organism evidence="3 4">
    <name type="scientific">Fodinibacter luteus</name>
    <dbReference type="NCBI Taxonomy" id="552064"/>
    <lineage>
        <taxon>Bacteria</taxon>
        <taxon>Bacillati</taxon>
        <taxon>Actinomycetota</taxon>
        <taxon>Actinomycetes</taxon>
        <taxon>Micrococcales</taxon>
        <taxon>Intrasporangiaceae</taxon>
        <taxon>Fodinibacter (ex Wang et al. 2009)</taxon>
    </lineage>
</organism>
<evidence type="ECO:0008006" key="5">
    <source>
        <dbReference type="Google" id="ProtNLM"/>
    </source>
</evidence>
<keyword evidence="2" id="KW-1133">Transmembrane helix</keyword>
<dbReference type="RefSeq" id="WP_345203343.1">
    <property type="nucleotide sequence ID" value="NZ_BAABGM010000007.1"/>
</dbReference>
<reference evidence="4" key="1">
    <citation type="journal article" date="2019" name="Int. J. Syst. Evol. Microbiol.">
        <title>The Global Catalogue of Microorganisms (GCM) 10K type strain sequencing project: providing services to taxonomists for standard genome sequencing and annotation.</title>
        <authorList>
            <consortium name="The Broad Institute Genomics Platform"/>
            <consortium name="The Broad Institute Genome Sequencing Center for Infectious Disease"/>
            <person name="Wu L."/>
            <person name="Ma J."/>
        </authorList>
    </citation>
    <scope>NUCLEOTIDE SEQUENCE [LARGE SCALE GENOMIC DNA]</scope>
    <source>
        <strain evidence="4">JCM 17809</strain>
    </source>
</reference>
<feature type="region of interest" description="Disordered" evidence="1">
    <location>
        <begin position="51"/>
        <end position="74"/>
    </location>
</feature>
<feature type="transmembrane region" description="Helical" evidence="2">
    <location>
        <begin position="23"/>
        <end position="43"/>
    </location>
</feature>
<keyword evidence="2" id="KW-0812">Transmembrane</keyword>
<comment type="caution">
    <text evidence="3">The sequence shown here is derived from an EMBL/GenBank/DDBJ whole genome shotgun (WGS) entry which is preliminary data.</text>
</comment>
<dbReference type="EMBL" id="BAABGM010000007">
    <property type="protein sequence ID" value="GAA4401657.1"/>
    <property type="molecule type" value="Genomic_DNA"/>
</dbReference>
<evidence type="ECO:0000313" key="4">
    <source>
        <dbReference type="Proteomes" id="UP001500945"/>
    </source>
</evidence>
<protein>
    <recommendedName>
        <fullName evidence="5">Cbb3-type cytochrome c oxidase subunit 3</fullName>
    </recommendedName>
</protein>
<keyword evidence="2" id="KW-0472">Membrane</keyword>
<proteinExistence type="predicted"/>
<gene>
    <name evidence="3" type="ORF">GCM10023168_11470</name>
</gene>
<evidence type="ECO:0000256" key="1">
    <source>
        <dbReference type="SAM" id="MobiDB-lite"/>
    </source>
</evidence>
<sequence>MSMTVTRILAEEAAHSELPMPPWLFGVIALVAFAFLLGVTWSFRGTAQKYVRPTDHGQGDGQDSPHWPEHPAHH</sequence>
<keyword evidence="4" id="KW-1185">Reference proteome</keyword>
<evidence type="ECO:0000256" key="2">
    <source>
        <dbReference type="SAM" id="Phobius"/>
    </source>
</evidence>
<name>A0ABP8K7P4_9MICO</name>